<dbReference type="PANTHER" id="PTHR10098:SF108">
    <property type="entry name" value="TETRATRICOPEPTIDE REPEAT PROTEIN 28"/>
    <property type="match status" value="1"/>
</dbReference>
<dbReference type="PROSITE" id="PS50005">
    <property type="entry name" value="TPR"/>
    <property type="match status" value="1"/>
</dbReference>
<proteinExistence type="predicted"/>
<dbReference type="Gene3D" id="1.25.40.10">
    <property type="entry name" value="Tetratricopeptide repeat domain"/>
    <property type="match status" value="2"/>
</dbReference>
<keyword evidence="1" id="KW-0802">TPR repeat</keyword>
<name>A0AAJ5WSV9_9BACT</name>
<feature type="repeat" description="TPR" evidence="1">
    <location>
        <begin position="316"/>
        <end position="349"/>
    </location>
</feature>
<dbReference type="Proteomes" id="UP001220610">
    <property type="component" value="Chromosome"/>
</dbReference>
<keyword evidence="2" id="KW-1133">Transmembrane helix</keyword>
<feature type="signal peptide" evidence="3">
    <location>
        <begin position="1"/>
        <end position="22"/>
    </location>
</feature>
<dbReference type="InterPro" id="IPR011990">
    <property type="entry name" value="TPR-like_helical_dom_sf"/>
</dbReference>
<protein>
    <submittedName>
        <fullName evidence="5">CHAT domain-containing protein</fullName>
    </submittedName>
</protein>
<evidence type="ECO:0000256" key="3">
    <source>
        <dbReference type="SAM" id="SignalP"/>
    </source>
</evidence>
<dbReference type="SMART" id="SM00028">
    <property type="entry name" value="TPR"/>
    <property type="match status" value="5"/>
</dbReference>
<feature type="transmembrane region" description="Helical" evidence="2">
    <location>
        <begin position="895"/>
        <end position="913"/>
    </location>
</feature>
<accession>A0AAJ5WSV9</accession>
<keyword evidence="3" id="KW-0732">Signal</keyword>
<dbReference type="SUPFAM" id="SSF48452">
    <property type="entry name" value="TPR-like"/>
    <property type="match status" value="2"/>
</dbReference>
<dbReference type="InterPro" id="IPR024983">
    <property type="entry name" value="CHAT_dom"/>
</dbReference>
<dbReference type="Pfam" id="PF12770">
    <property type="entry name" value="CHAT"/>
    <property type="match status" value="1"/>
</dbReference>
<feature type="domain" description="CHAT" evidence="4">
    <location>
        <begin position="617"/>
        <end position="882"/>
    </location>
</feature>
<evidence type="ECO:0000313" key="5">
    <source>
        <dbReference type="EMBL" id="WEK35053.1"/>
    </source>
</evidence>
<evidence type="ECO:0000256" key="2">
    <source>
        <dbReference type="SAM" id="Phobius"/>
    </source>
</evidence>
<dbReference type="InterPro" id="IPR019734">
    <property type="entry name" value="TPR_rpt"/>
</dbReference>
<keyword evidence="2" id="KW-0812">Transmembrane</keyword>
<sequence length="931" mass="105330">MNIFRITLTISLCLLQPWLLRAQCPTPAQWMQQIGTAEQSQDGLPERIRVWELWANQYARCKGPEDSIKARILHRLGDLYRQSGDVTKGIRYAKAAAAINSSGRPGAQPAFLTHSYYNLGLYYSQLYQFAASNAYFDSCITIGVQYPEKQYIALMAFEQKAFTYHQLGDYQHAVETASQGALLAQQWQDPQAAAFIRLQQVQAELALDRLAAAEQNILQVIQELRQDPTAAGYLATSYSVYALLLNTKKEPARAAHYYRHALALNKQLQNTAQCARDLIDLGYLYDLDLHNATRAMACYREGMQFAQQANDAYLKAGLYNNMGVVCWRQQQFRQALNYYQQGLTALPLSFSGSQLAQNPDMEQLARTGNDYFVYSLLANKAEALLELGKQENGPWLNAASQTYRLADRMVNQMRWKQQSEGSKLYWRQQTKKMYGQAIDCAWRLRQPEQAFYFFEKSRAVLLNDRLQELGARQYLPKADQEKEQGLRTRLASLQQQLAGLPNNDPQYQSGWQELYRTQEQLYHFLSETEKQHPAYYQYKYDTSTLRYDSLRSILRRHNQSLVEYFYGDSILYTLCISPEGGQLHRQVFPQYPALVRELMGLVASRSLLNKQYPRYRQLAGSLYDSLFRPLNIGTKRVILSPDDHFIPFELLLTDAADPSSFLVKAHAFSYAYSARFLLNRTQEQPLANRLLGFAPVHYQQHLQQATLAGADQSLKAISEQFSAASLLTGPRASKQQFLDKLAAWPVVQLYSHADADSGGREPVLYLADSALHLGELQALGPLKTRLMVLAACNTGVGKSWRGEGVFSLARGFAAAGIPSTITNLWPVDNRSTYALTEAFYQQLHEGLPADEALQQAKLDFLQNSDAEKELPYFWAASLLIGQPETLAPARRSGKMAWYAGSTGLLLILGAIGIRRFRKRAARKKAISGSAP</sequence>
<gene>
    <name evidence="5" type="ORF">P0Y53_21400</name>
</gene>
<keyword evidence="2" id="KW-0472">Membrane</keyword>
<dbReference type="EMBL" id="CP119311">
    <property type="protein sequence ID" value="WEK35053.1"/>
    <property type="molecule type" value="Genomic_DNA"/>
</dbReference>
<dbReference type="PANTHER" id="PTHR10098">
    <property type="entry name" value="RAPSYN-RELATED"/>
    <property type="match status" value="1"/>
</dbReference>
<evidence type="ECO:0000256" key="1">
    <source>
        <dbReference type="PROSITE-ProRule" id="PRU00339"/>
    </source>
</evidence>
<dbReference type="Pfam" id="PF13181">
    <property type="entry name" value="TPR_8"/>
    <property type="match status" value="1"/>
</dbReference>
<dbReference type="AlphaFoldDB" id="A0AAJ5WSV9"/>
<evidence type="ECO:0000259" key="4">
    <source>
        <dbReference type="Pfam" id="PF12770"/>
    </source>
</evidence>
<reference evidence="5" key="1">
    <citation type="submission" date="2023-03" db="EMBL/GenBank/DDBJ databases">
        <title>Andean soil-derived lignocellulolytic bacterial consortium as a source of novel taxa and putative plastic-active enzymes.</title>
        <authorList>
            <person name="Diaz-Garcia L."/>
            <person name="Chuvochina M."/>
            <person name="Feuerriegel G."/>
            <person name="Bunk B."/>
            <person name="Sproer C."/>
            <person name="Streit W.R."/>
            <person name="Rodriguez L.M."/>
            <person name="Overmann J."/>
            <person name="Jimenez D.J."/>
        </authorList>
    </citation>
    <scope>NUCLEOTIDE SEQUENCE</scope>
    <source>
        <strain evidence="5">MAG 7</strain>
    </source>
</reference>
<organism evidence="5 6">
    <name type="scientific">Candidatus Pseudobacter hemicellulosilyticus</name>
    <dbReference type="NCBI Taxonomy" id="3121375"/>
    <lineage>
        <taxon>Bacteria</taxon>
        <taxon>Pseudomonadati</taxon>
        <taxon>Bacteroidota</taxon>
        <taxon>Chitinophagia</taxon>
        <taxon>Chitinophagales</taxon>
        <taxon>Chitinophagaceae</taxon>
        <taxon>Pseudobacter</taxon>
    </lineage>
</organism>
<feature type="chain" id="PRO_5042509568" evidence="3">
    <location>
        <begin position="23"/>
        <end position="931"/>
    </location>
</feature>
<evidence type="ECO:0000313" key="6">
    <source>
        <dbReference type="Proteomes" id="UP001220610"/>
    </source>
</evidence>